<proteinExistence type="inferred from homology"/>
<keyword evidence="5" id="KW-0378">Hydrolase</keyword>
<dbReference type="InterPro" id="IPR050155">
    <property type="entry name" value="HAD-like_hydrolase_sf"/>
</dbReference>
<evidence type="ECO:0000313" key="5">
    <source>
        <dbReference type="EMBL" id="QSZ41975.1"/>
    </source>
</evidence>
<dbReference type="NCBIfam" id="TIGR01549">
    <property type="entry name" value="HAD-SF-IA-v1"/>
    <property type="match status" value="1"/>
</dbReference>
<dbReference type="GO" id="GO:0005829">
    <property type="term" value="C:cytosol"/>
    <property type="evidence" value="ECO:0007669"/>
    <property type="project" value="TreeGrafter"/>
</dbReference>
<dbReference type="InterPro" id="IPR041492">
    <property type="entry name" value="HAD_2"/>
</dbReference>
<evidence type="ECO:0000256" key="1">
    <source>
        <dbReference type="ARBA" id="ARBA00000830"/>
    </source>
</evidence>
<dbReference type="SFLD" id="SFLDG01129">
    <property type="entry name" value="C1.5:_HAD__Beta-PGM__Phosphata"/>
    <property type="match status" value="1"/>
</dbReference>
<dbReference type="InterPro" id="IPR023198">
    <property type="entry name" value="PGP-like_dom2"/>
</dbReference>
<dbReference type="InterPro" id="IPR023214">
    <property type="entry name" value="HAD_sf"/>
</dbReference>
<dbReference type="SFLD" id="SFLDG01135">
    <property type="entry name" value="C1.5.6:_HAD__Beta-PGM__Phospha"/>
    <property type="match status" value="1"/>
</dbReference>
<dbReference type="SFLD" id="SFLDS00003">
    <property type="entry name" value="Haloacid_Dehalogenase"/>
    <property type="match status" value="1"/>
</dbReference>
<dbReference type="SUPFAM" id="SSF56784">
    <property type="entry name" value="HAD-like"/>
    <property type="match status" value="1"/>
</dbReference>
<protein>
    <recommendedName>
        <fullName evidence="4">phosphoglycolate phosphatase</fullName>
        <ecNumber evidence="4">3.1.3.18</ecNumber>
    </recommendedName>
</protein>
<reference evidence="5" key="1">
    <citation type="submission" date="2019-11" db="EMBL/GenBank/DDBJ databases">
        <authorList>
            <person name="Kojima H."/>
        </authorList>
    </citation>
    <scope>NUCLEOTIDE SEQUENCE</scope>
    <source>
        <strain evidence="5">H1576</strain>
    </source>
</reference>
<evidence type="ECO:0000313" key="6">
    <source>
        <dbReference type="Proteomes" id="UP000671852"/>
    </source>
</evidence>
<dbReference type="Pfam" id="PF13419">
    <property type="entry name" value="HAD_2"/>
    <property type="match status" value="1"/>
</dbReference>
<dbReference type="PANTHER" id="PTHR43434:SF1">
    <property type="entry name" value="PHOSPHOGLYCOLATE PHOSPHATASE"/>
    <property type="match status" value="1"/>
</dbReference>
<comment type="similarity">
    <text evidence="3">Belongs to the HAD-like hydrolase superfamily. CbbY/CbbZ/Gph/YieH family.</text>
</comment>
<dbReference type="InterPro" id="IPR006439">
    <property type="entry name" value="HAD-SF_hydro_IA"/>
</dbReference>
<evidence type="ECO:0000256" key="4">
    <source>
        <dbReference type="ARBA" id="ARBA00013078"/>
    </source>
</evidence>
<accession>A0A975GCU1</accession>
<comment type="pathway">
    <text evidence="2">Organic acid metabolism; glycolate biosynthesis; glycolate from 2-phosphoglycolate: step 1/1.</text>
</comment>
<dbReference type="RefSeq" id="WP_207560792.1">
    <property type="nucleotide sequence ID" value="NZ_CP046072.1"/>
</dbReference>
<gene>
    <name evidence="5" type="ORF">GJV85_07585</name>
</gene>
<dbReference type="AlphaFoldDB" id="A0A975GCU1"/>
<evidence type="ECO:0000256" key="2">
    <source>
        <dbReference type="ARBA" id="ARBA00004818"/>
    </source>
</evidence>
<dbReference type="EMBL" id="CP046072">
    <property type="protein sequence ID" value="QSZ41975.1"/>
    <property type="molecule type" value="Genomic_DNA"/>
</dbReference>
<dbReference type="GO" id="GO:0008967">
    <property type="term" value="F:phosphoglycolate phosphatase activity"/>
    <property type="evidence" value="ECO:0007669"/>
    <property type="project" value="UniProtKB-EC"/>
</dbReference>
<organism evidence="5 6">
    <name type="scientific">Sulfurimonas aquatica</name>
    <dbReference type="NCBI Taxonomy" id="2672570"/>
    <lineage>
        <taxon>Bacteria</taxon>
        <taxon>Pseudomonadati</taxon>
        <taxon>Campylobacterota</taxon>
        <taxon>Epsilonproteobacteria</taxon>
        <taxon>Campylobacterales</taxon>
        <taxon>Sulfurimonadaceae</taxon>
        <taxon>Sulfurimonas</taxon>
    </lineage>
</organism>
<dbReference type="Gene3D" id="1.10.150.240">
    <property type="entry name" value="Putative phosphatase, domain 2"/>
    <property type="match status" value="1"/>
</dbReference>
<keyword evidence="6" id="KW-1185">Reference proteome</keyword>
<comment type="catalytic activity">
    <reaction evidence="1">
        <text>2-phosphoglycolate + H2O = glycolate + phosphate</text>
        <dbReference type="Rhea" id="RHEA:14369"/>
        <dbReference type="ChEBI" id="CHEBI:15377"/>
        <dbReference type="ChEBI" id="CHEBI:29805"/>
        <dbReference type="ChEBI" id="CHEBI:43474"/>
        <dbReference type="ChEBI" id="CHEBI:58033"/>
        <dbReference type="EC" id="3.1.3.18"/>
    </reaction>
</comment>
<evidence type="ECO:0000256" key="3">
    <source>
        <dbReference type="ARBA" id="ARBA00006171"/>
    </source>
</evidence>
<dbReference type="Gene3D" id="3.40.50.1000">
    <property type="entry name" value="HAD superfamily/HAD-like"/>
    <property type="match status" value="1"/>
</dbReference>
<dbReference type="GO" id="GO:0006281">
    <property type="term" value="P:DNA repair"/>
    <property type="evidence" value="ECO:0007669"/>
    <property type="project" value="TreeGrafter"/>
</dbReference>
<dbReference type="PANTHER" id="PTHR43434">
    <property type="entry name" value="PHOSPHOGLYCOLATE PHOSPHATASE"/>
    <property type="match status" value="1"/>
</dbReference>
<name>A0A975GCU1_9BACT</name>
<dbReference type="KEGG" id="saqt:GJV85_07585"/>
<dbReference type="FunFam" id="3.40.50.1000:FF:000022">
    <property type="entry name" value="Phosphoglycolate phosphatase"/>
    <property type="match status" value="1"/>
</dbReference>
<sequence length="209" mass="23922">MKIVIFDMDGTLIDSKKDITLSINHIRNLHYNLPPLEESFVVEAINQGVRNLPKLFYETEVYEESDRAVFEVHYKEQCTKNPYLYDGVHETLHKLKEADVKLSVATNAPTIFAQTMLSHLEVDHLFDVIIGADKVSASKPSPEMIHEILNHYRYDKSRDLAWMVGDNSKDIQSAQNANIDALFATWGFSPETEHEKIVQTPHEILSIVL</sequence>
<dbReference type="Proteomes" id="UP000671852">
    <property type="component" value="Chromosome"/>
</dbReference>
<dbReference type="EC" id="3.1.3.18" evidence="4"/>
<dbReference type="InterPro" id="IPR036412">
    <property type="entry name" value="HAD-like_sf"/>
</dbReference>
<reference evidence="5" key="2">
    <citation type="submission" date="2021-04" db="EMBL/GenBank/DDBJ databases">
        <title>Isolation and characterization of a novel species of the genus Sulfurimonas.</title>
        <authorList>
            <person name="Fukui M."/>
        </authorList>
    </citation>
    <scope>NUCLEOTIDE SEQUENCE</scope>
    <source>
        <strain evidence="5">H1576</strain>
    </source>
</reference>